<keyword evidence="3" id="KW-1185">Reference proteome</keyword>
<dbReference type="InterPro" id="IPR027417">
    <property type="entry name" value="P-loop_NTPase"/>
</dbReference>
<reference evidence="2" key="1">
    <citation type="submission" date="2021-01" db="EMBL/GenBank/DDBJ databases">
        <title>Whole genome shotgun sequence of Actinoplanes tereljensis NBRC 105297.</title>
        <authorList>
            <person name="Komaki H."/>
            <person name="Tamura T."/>
        </authorList>
    </citation>
    <scope>NUCLEOTIDE SEQUENCE</scope>
    <source>
        <strain evidence="2">NBRC 105297</strain>
    </source>
</reference>
<dbReference type="Gene3D" id="3.40.50.300">
    <property type="entry name" value="P-loop containing nucleotide triphosphate hydrolases"/>
    <property type="match status" value="1"/>
</dbReference>
<dbReference type="InterPro" id="IPR016024">
    <property type="entry name" value="ARM-type_fold"/>
</dbReference>
<dbReference type="InterPro" id="IPR011989">
    <property type="entry name" value="ARM-like"/>
</dbReference>
<dbReference type="InterPro" id="IPR004155">
    <property type="entry name" value="PBS_lyase_HEAT"/>
</dbReference>
<dbReference type="InterPro" id="IPR007111">
    <property type="entry name" value="NACHT_NTPase"/>
</dbReference>
<evidence type="ECO:0000313" key="2">
    <source>
        <dbReference type="EMBL" id="GIF23759.1"/>
    </source>
</evidence>
<sequence length="1228" mass="137637">MARIYVSSTFSDLKEYRAQVSLALRRLGHDDVAMEYYVAEDIRPLDRCLADVDSCDVYVGIFAWRYGFVPAGQELSITELEYQQARDGGKTCLVFILSDDAPWPRKHIDREPDRIERFREELAGEHRLVNTFENADDLARKVNEAVIGWERRSGLVGARDTDWYAYRQAVLSRHRWVRLQVIAGASKERDPLRIPLTEVFEPQLVAPGVSGTEVPDEVRQYQQEIYGSRATSSEDSDEELLLTGNPEQVLDVIGRERAQVVLGGPGSGKSTLLQYAMLRVCEPGDHDATAPQHLRGAPIPFLVELRSYVLQKDPDFLSHIVRRAEQYYATVLDARALAELLAEDQGAVIFFDGLDEVFDPDERRRVVDQFQTFIDRYQGARIVVTSRIAGYDRTGLGLAGFDQYTLMPLTLGHVRTFAERWYRHYTLEGTERTAQGLVQRIVESPRLLDLAGNPLLLTMMAVIYKNRDLPNERWRLYERCGETLLEDWELSKGIEDEDFKLKVPIRTAQKSEILQQVAMYMLEHNQSGTELNAIAYAPLRDIVSQYLKEKYQLSPGESEAIAVDILRHLMERTYVLAGIGERVFGFVHRTFMEYFAACRRLAQFNARKADFGWLTREVFGARWNTPEWEEVLLLLIAMLHDQGTPIHEVVDYLRTECPTSPPFNLAFAARCLGDAGDVKDPAYGQTVLAELARAIVEQSALTRRTGAQEFMQAALGAFASLAPLVTIPAAVQEAIAELDAAKTVAARTAAWQMGFAMRSRKERLAYALTALQDPQEAVRRGAIAALEREWPGRPDIGAALADVVKNDRQARVRTTALSTMQRSWRTEPAILDAIASRADQETAYTYVVRLIEYLAANWHGNPTAFDLVVRLSRRPQRTIPYEYDHHSVIKAAVSAVTRAWRTDPRAFTSIRDIVENDPDYRCREAAINAIAGGWAENDQAWALLRGHAIGAASPSDRRAAMRAIVRSRPADDEGLAFVRDTALHGAPPARVAAVGVLAELRASDPEMRALIQDLAAADAEPLVRNAAIDALASVWYQDPATVDFLCGRAVDDHEPSVRETALEAIGWSARGVSQALAFLRSRLDKDRVSRTRVTAFKVIAQLAQGRYGSHPSTDLTRAALGDGFRHRDVAVRRAAIGAAFDILGYRYADLGERVREFGIAEFLLDRARHDDVALVRDEATSAVFGAASMFGTALIDWRANPEDMKFLRHQAETAPDPDVRDSILRLID</sequence>
<dbReference type="AlphaFoldDB" id="A0A919NTP4"/>
<evidence type="ECO:0000313" key="3">
    <source>
        <dbReference type="Proteomes" id="UP000623608"/>
    </source>
</evidence>
<dbReference type="SMART" id="SM00567">
    <property type="entry name" value="EZ_HEAT"/>
    <property type="match status" value="4"/>
</dbReference>
<name>A0A919NTP4_9ACTN</name>
<dbReference type="InterPro" id="IPR025139">
    <property type="entry name" value="DUF4062"/>
</dbReference>
<dbReference type="PANTHER" id="PTHR46844:SF1">
    <property type="entry name" value="SLR5058 PROTEIN"/>
    <property type="match status" value="1"/>
</dbReference>
<dbReference type="RefSeq" id="WP_203811628.1">
    <property type="nucleotide sequence ID" value="NZ_BOMY01000041.1"/>
</dbReference>
<dbReference type="SUPFAM" id="SSF52540">
    <property type="entry name" value="P-loop containing nucleoside triphosphate hydrolases"/>
    <property type="match status" value="1"/>
</dbReference>
<accession>A0A919NTP4</accession>
<dbReference type="Pfam" id="PF13646">
    <property type="entry name" value="HEAT_2"/>
    <property type="match status" value="1"/>
</dbReference>
<dbReference type="PROSITE" id="PS50837">
    <property type="entry name" value="NACHT"/>
    <property type="match status" value="1"/>
</dbReference>
<dbReference type="Proteomes" id="UP000623608">
    <property type="component" value="Unassembled WGS sequence"/>
</dbReference>
<protein>
    <recommendedName>
        <fullName evidence="1">NACHT domain-containing protein</fullName>
    </recommendedName>
</protein>
<dbReference type="EMBL" id="BOMY01000041">
    <property type="protein sequence ID" value="GIF23759.1"/>
    <property type="molecule type" value="Genomic_DNA"/>
</dbReference>
<dbReference type="PANTHER" id="PTHR46844">
    <property type="entry name" value="SLR5058 PROTEIN"/>
    <property type="match status" value="1"/>
</dbReference>
<dbReference type="Gene3D" id="1.25.10.10">
    <property type="entry name" value="Leucine-rich Repeat Variant"/>
    <property type="match status" value="2"/>
</dbReference>
<dbReference type="Pfam" id="PF05729">
    <property type="entry name" value="NACHT"/>
    <property type="match status" value="1"/>
</dbReference>
<gene>
    <name evidence="2" type="ORF">Ate02nite_64890</name>
</gene>
<proteinExistence type="predicted"/>
<dbReference type="SUPFAM" id="SSF48371">
    <property type="entry name" value="ARM repeat"/>
    <property type="match status" value="2"/>
</dbReference>
<evidence type="ECO:0000259" key="1">
    <source>
        <dbReference type="PROSITE" id="PS50837"/>
    </source>
</evidence>
<organism evidence="2 3">
    <name type="scientific">Paractinoplanes tereljensis</name>
    <dbReference type="NCBI Taxonomy" id="571912"/>
    <lineage>
        <taxon>Bacteria</taxon>
        <taxon>Bacillati</taxon>
        <taxon>Actinomycetota</taxon>
        <taxon>Actinomycetes</taxon>
        <taxon>Micromonosporales</taxon>
        <taxon>Micromonosporaceae</taxon>
        <taxon>Paractinoplanes</taxon>
    </lineage>
</organism>
<comment type="caution">
    <text evidence="2">The sequence shown here is derived from an EMBL/GenBank/DDBJ whole genome shotgun (WGS) entry which is preliminary data.</text>
</comment>
<dbReference type="Pfam" id="PF13271">
    <property type="entry name" value="DUF4062"/>
    <property type="match status" value="1"/>
</dbReference>
<feature type="domain" description="NACHT" evidence="1">
    <location>
        <begin position="257"/>
        <end position="387"/>
    </location>
</feature>